<gene>
    <name evidence="1" type="primary">ORF145362</name>
</gene>
<sequence length="58" mass="6750">MSPLIKYCIRCQDRIIVFNSESYTFSHNIGYCSLLLLLVVSHMIENVWNVDIEQVSTL</sequence>
<accession>A0A0B7AV99</accession>
<reference evidence="1" key="1">
    <citation type="submission" date="2014-12" db="EMBL/GenBank/DDBJ databases">
        <title>Insight into the proteome of Arion vulgaris.</title>
        <authorList>
            <person name="Aradska J."/>
            <person name="Bulat T."/>
            <person name="Smidak R."/>
            <person name="Sarate P."/>
            <person name="Gangsoo J."/>
            <person name="Sialana F."/>
            <person name="Bilban M."/>
            <person name="Lubec G."/>
        </authorList>
    </citation>
    <scope>NUCLEOTIDE SEQUENCE</scope>
    <source>
        <tissue evidence="1">Skin</tissue>
    </source>
</reference>
<dbReference type="AlphaFoldDB" id="A0A0B7AV99"/>
<protein>
    <submittedName>
        <fullName evidence="1">Uncharacterized protein</fullName>
    </submittedName>
</protein>
<proteinExistence type="predicted"/>
<organism evidence="1">
    <name type="scientific">Arion vulgaris</name>
    <dbReference type="NCBI Taxonomy" id="1028688"/>
    <lineage>
        <taxon>Eukaryota</taxon>
        <taxon>Metazoa</taxon>
        <taxon>Spiralia</taxon>
        <taxon>Lophotrochozoa</taxon>
        <taxon>Mollusca</taxon>
        <taxon>Gastropoda</taxon>
        <taxon>Heterobranchia</taxon>
        <taxon>Euthyneura</taxon>
        <taxon>Panpulmonata</taxon>
        <taxon>Eupulmonata</taxon>
        <taxon>Stylommatophora</taxon>
        <taxon>Helicina</taxon>
        <taxon>Arionoidea</taxon>
        <taxon>Arionidae</taxon>
        <taxon>Arion</taxon>
    </lineage>
</organism>
<evidence type="ECO:0000313" key="1">
    <source>
        <dbReference type="EMBL" id="CEK84939.1"/>
    </source>
</evidence>
<dbReference type="EMBL" id="HACG01038074">
    <property type="protein sequence ID" value="CEK84939.1"/>
    <property type="molecule type" value="Transcribed_RNA"/>
</dbReference>
<name>A0A0B7AV99_9EUPU</name>